<dbReference type="AlphaFoldDB" id="A0A382MLJ1"/>
<name>A0A382MLJ1_9ZZZZ</name>
<dbReference type="EMBL" id="UINC01094533">
    <property type="protein sequence ID" value="SVC49853.1"/>
    <property type="molecule type" value="Genomic_DNA"/>
</dbReference>
<organism evidence="1">
    <name type="scientific">marine metagenome</name>
    <dbReference type="NCBI Taxonomy" id="408172"/>
    <lineage>
        <taxon>unclassified sequences</taxon>
        <taxon>metagenomes</taxon>
        <taxon>ecological metagenomes</taxon>
    </lineage>
</organism>
<feature type="non-terminal residue" evidence="1">
    <location>
        <position position="1"/>
    </location>
</feature>
<accession>A0A382MLJ1</accession>
<sequence>VGLNIDISTPPETNPRVQLIAITQKPTLPLGSYLHFAKLI</sequence>
<reference evidence="1" key="1">
    <citation type="submission" date="2018-05" db="EMBL/GenBank/DDBJ databases">
        <authorList>
            <person name="Lanie J.A."/>
            <person name="Ng W.-L."/>
            <person name="Kazmierczak K.M."/>
            <person name="Andrzejewski T.M."/>
            <person name="Davidsen T.M."/>
            <person name="Wayne K.J."/>
            <person name="Tettelin H."/>
            <person name="Glass J.I."/>
            <person name="Rusch D."/>
            <person name="Podicherti R."/>
            <person name="Tsui H.-C.T."/>
            <person name="Winkler M.E."/>
        </authorList>
    </citation>
    <scope>NUCLEOTIDE SEQUENCE</scope>
</reference>
<evidence type="ECO:0000313" key="1">
    <source>
        <dbReference type="EMBL" id="SVC49853.1"/>
    </source>
</evidence>
<proteinExistence type="predicted"/>
<gene>
    <name evidence="1" type="ORF">METZ01_LOCUS302707</name>
</gene>
<protein>
    <submittedName>
        <fullName evidence="1">Uncharacterized protein</fullName>
    </submittedName>
</protein>